<evidence type="ECO:0000256" key="1">
    <source>
        <dbReference type="ARBA" id="ARBA00022801"/>
    </source>
</evidence>
<dbReference type="PRINTS" id="PR00111">
    <property type="entry name" value="ABHYDROLASE"/>
</dbReference>
<dbReference type="GO" id="GO:0004301">
    <property type="term" value="F:epoxide hydrolase activity"/>
    <property type="evidence" value="ECO:0007669"/>
    <property type="project" value="TreeGrafter"/>
</dbReference>
<evidence type="ECO:0000259" key="2">
    <source>
        <dbReference type="Pfam" id="PF00561"/>
    </source>
</evidence>
<evidence type="ECO:0000313" key="4">
    <source>
        <dbReference type="Proteomes" id="UP000008631"/>
    </source>
</evidence>
<organism evidence="3 4">
    <name type="scientific">Isosphaera pallida (strain ATCC 43644 / DSM 9630 / IS1B)</name>
    <dbReference type="NCBI Taxonomy" id="575540"/>
    <lineage>
        <taxon>Bacteria</taxon>
        <taxon>Pseudomonadati</taxon>
        <taxon>Planctomycetota</taxon>
        <taxon>Planctomycetia</taxon>
        <taxon>Isosphaerales</taxon>
        <taxon>Isosphaeraceae</taxon>
        <taxon>Isosphaera</taxon>
    </lineage>
</organism>
<protein>
    <submittedName>
        <fullName evidence="3">Alpha/beta hydrolase fold protein</fullName>
    </submittedName>
</protein>
<dbReference type="Pfam" id="PF00561">
    <property type="entry name" value="Abhydrolase_1"/>
    <property type="match status" value="1"/>
</dbReference>
<dbReference type="KEGG" id="ipa:Isop_2006"/>
<dbReference type="InParanoid" id="E8R367"/>
<dbReference type="SUPFAM" id="SSF53474">
    <property type="entry name" value="alpha/beta-Hydrolases"/>
    <property type="match status" value="1"/>
</dbReference>
<dbReference type="PRINTS" id="PR00412">
    <property type="entry name" value="EPOXHYDRLASE"/>
</dbReference>
<dbReference type="PANTHER" id="PTHR42977">
    <property type="entry name" value="HYDROLASE-RELATED"/>
    <property type="match status" value="1"/>
</dbReference>
<reference key="1">
    <citation type="submission" date="2010-11" db="EMBL/GenBank/DDBJ databases">
        <title>The complete sequence of chromosome of Isophaera pallida ATCC 43644.</title>
        <authorList>
            <consortium name="US DOE Joint Genome Institute (JGI-PGF)"/>
            <person name="Lucas S."/>
            <person name="Copeland A."/>
            <person name="Lapidus A."/>
            <person name="Bruce D."/>
            <person name="Goodwin L."/>
            <person name="Pitluck S."/>
            <person name="Kyrpides N."/>
            <person name="Mavromatis K."/>
            <person name="Pagani I."/>
            <person name="Ivanova N."/>
            <person name="Saunders E."/>
            <person name="Brettin T."/>
            <person name="Detter J.C."/>
            <person name="Han C."/>
            <person name="Tapia R."/>
            <person name="Land M."/>
            <person name="Hauser L."/>
            <person name="Markowitz V."/>
            <person name="Cheng J.-F."/>
            <person name="Hugenholtz P."/>
            <person name="Woyke T."/>
            <person name="Wu D."/>
            <person name="Eisen J.A."/>
        </authorList>
    </citation>
    <scope>NUCLEOTIDE SEQUENCE</scope>
    <source>
        <strain>ATCC 43644</strain>
    </source>
</reference>
<dbReference type="ESTHER" id="isopi-e8r367">
    <property type="family name" value="Haloalkane_dehalogenase-HLD1"/>
</dbReference>
<dbReference type="InterPro" id="IPR000639">
    <property type="entry name" value="Epox_hydrolase-like"/>
</dbReference>
<dbReference type="PANTHER" id="PTHR42977:SF3">
    <property type="entry name" value="AB HYDROLASE-1 DOMAIN-CONTAINING PROTEIN"/>
    <property type="match status" value="1"/>
</dbReference>
<keyword evidence="4" id="KW-1185">Reference proteome</keyword>
<keyword evidence="1 3" id="KW-0378">Hydrolase</keyword>
<proteinExistence type="predicted"/>
<dbReference type="InterPro" id="IPR051340">
    <property type="entry name" value="Haloalkane_dehalogenase"/>
</dbReference>
<dbReference type="EMBL" id="CP002353">
    <property type="protein sequence ID" value="ADV62586.1"/>
    <property type="molecule type" value="Genomic_DNA"/>
</dbReference>
<dbReference type="InterPro" id="IPR029058">
    <property type="entry name" value="AB_hydrolase_fold"/>
</dbReference>
<dbReference type="eggNOG" id="COG2267">
    <property type="taxonomic scope" value="Bacteria"/>
</dbReference>
<dbReference type="Gene3D" id="3.40.50.1820">
    <property type="entry name" value="alpha/beta hydrolase"/>
    <property type="match status" value="1"/>
</dbReference>
<sequence length="321" mass="36746">MSTTVPSSHRLDRVEEFLAAHPGRRFATPSGPALVYRESGDPSTPPAILVHGNPTWSYLFRRLIDPLAERFRVITMDHVGCGESDRPSEQTYGYRLADRVADLEALMDHLDPNRPFTLIAHDWGALIGLAAAVRRPHRFGRLAVMNTAAFPLPANRPFPRELVVARLPLLGQFLVCRLNLFCKTAARRCVVHPLSTEVRRGFLHPYDSPERRRAVHRFVRDVPLRPGDPSWDLLVQTSEGLQLFQDRPFWIGWGQRDFLFDAPFLEEWRRRVPFAEYALFPNAGHYLLEDDFEAVASALIEFVNRTECIFPPHQRLNPIQA</sequence>
<dbReference type="RefSeq" id="WP_013564874.1">
    <property type="nucleotide sequence ID" value="NC_014962.1"/>
</dbReference>
<name>E8R367_ISOPI</name>
<dbReference type="AlphaFoldDB" id="E8R367"/>
<dbReference type="Proteomes" id="UP000008631">
    <property type="component" value="Chromosome"/>
</dbReference>
<dbReference type="HOGENOM" id="CLU_020336_13_3_0"/>
<dbReference type="STRING" id="575540.Isop_2006"/>
<accession>E8R367</accession>
<gene>
    <name evidence="3" type="ordered locus">Isop_2006</name>
</gene>
<dbReference type="InterPro" id="IPR000073">
    <property type="entry name" value="AB_hydrolase_1"/>
</dbReference>
<dbReference type="OrthoDB" id="9775557at2"/>
<feature type="domain" description="AB hydrolase-1" evidence="2">
    <location>
        <begin position="48"/>
        <end position="291"/>
    </location>
</feature>
<reference evidence="3 4" key="2">
    <citation type="journal article" date="2011" name="Stand. Genomic Sci.">
        <title>Complete genome sequence of Isosphaera pallida type strain (IS1B).</title>
        <authorList>
            <consortium name="US DOE Joint Genome Institute (JGI-PGF)"/>
            <person name="Goker M."/>
            <person name="Cleland D."/>
            <person name="Saunders E."/>
            <person name="Lapidus A."/>
            <person name="Nolan M."/>
            <person name="Lucas S."/>
            <person name="Hammon N."/>
            <person name="Deshpande S."/>
            <person name="Cheng J.F."/>
            <person name="Tapia R."/>
            <person name="Han C."/>
            <person name="Goodwin L."/>
            <person name="Pitluck S."/>
            <person name="Liolios K."/>
            <person name="Pagani I."/>
            <person name="Ivanova N."/>
            <person name="Mavromatis K."/>
            <person name="Pati A."/>
            <person name="Chen A."/>
            <person name="Palaniappan K."/>
            <person name="Land M."/>
            <person name="Hauser L."/>
            <person name="Chang Y.J."/>
            <person name="Jeffries C.D."/>
            <person name="Detter J.C."/>
            <person name="Beck B."/>
            <person name="Woyke T."/>
            <person name="Bristow J."/>
            <person name="Eisen J.A."/>
            <person name="Markowitz V."/>
            <person name="Hugenholtz P."/>
            <person name="Kyrpides N.C."/>
            <person name="Klenk H.P."/>
        </authorList>
    </citation>
    <scope>NUCLEOTIDE SEQUENCE [LARGE SCALE GENOMIC DNA]</scope>
    <source>
        <strain evidence="4">ATCC 43644 / DSM 9630 / IS1B</strain>
    </source>
</reference>
<evidence type="ECO:0000313" key="3">
    <source>
        <dbReference type="EMBL" id="ADV62586.1"/>
    </source>
</evidence>